<keyword evidence="2" id="KW-1185">Reference proteome</keyword>
<dbReference type="FunCoup" id="F7B4R7">
    <property type="interactions" value="45"/>
</dbReference>
<dbReference type="HOGENOM" id="CLU_010194_14_1_1"/>
<dbReference type="PANTHER" id="PTHR44147:SF2">
    <property type="entry name" value="DEHYDROGENASE_REDUCTASE SDR FAMILY MEMBER 1"/>
    <property type="match status" value="1"/>
</dbReference>
<evidence type="ECO:0000313" key="1">
    <source>
        <dbReference type="Ensembl" id="ENSCINP00000008995.3"/>
    </source>
</evidence>
<dbReference type="InterPro" id="IPR002347">
    <property type="entry name" value="SDR_fam"/>
</dbReference>
<dbReference type="AlphaFoldDB" id="F7B4R7"/>
<accession>F7B4R7</accession>
<dbReference type="Ensembl" id="ENSCINT00000008995.3">
    <property type="protein sequence ID" value="ENSCINP00000008995.3"/>
    <property type="gene ID" value="ENSCING00000004356.3"/>
</dbReference>
<dbReference type="Pfam" id="PF00106">
    <property type="entry name" value="adh_short"/>
    <property type="match status" value="1"/>
</dbReference>
<proteinExistence type="predicted"/>
<sequence length="307" mass="33953">NMPNLKGKVCLVTGASRGIGKGIALQLITNGATCYITGRDIAKLEAVKAEAKHRGAEGKCIPVQCDHSKDEEIKKLFEQISNEQNGILDLLVNNAYSAVTFVFGNTKTNFWDQPIDSWDIVNNVGLRNHYLCTVYASRMMIKQRQGLIINMTSSGAIQPLFTPVYGIGKAAIDRMVADCATELKKYNVAFLSLCPGPVKTELLLGDTGKMIEQHQVILDWGETPEFSGKAVSYLVSDENIMRRSGQVWMTTDIADEHGYTDIDGNAVVSMRSFKLMFALSPLKSIAGFIPRCLKLPYWLYKMLLSLS</sequence>
<reference evidence="1" key="2">
    <citation type="submission" date="2025-08" db="UniProtKB">
        <authorList>
            <consortium name="Ensembl"/>
        </authorList>
    </citation>
    <scope>IDENTIFICATION</scope>
</reference>
<gene>
    <name evidence="1" type="primary">LOC100178045</name>
</gene>
<dbReference type="InterPro" id="IPR036291">
    <property type="entry name" value="NAD(P)-bd_dom_sf"/>
</dbReference>
<protein>
    <submittedName>
        <fullName evidence="1">Dehydrogenase/reductase SDR family member 1-like</fullName>
    </submittedName>
</protein>
<evidence type="ECO:0000313" key="2">
    <source>
        <dbReference type="Proteomes" id="UP000008144"/>
    </source>
</evidence>
<dbReference type="Proteomes" id="UP000008144">
    <property type="component" value="Unassembled WGS sequence"/>
</dbReference>
<dbReference type="Gene3D" id="3.40.50.720">
    <property type="entry name" value="NAD(P)-binding Rossmann-like Domain"/>
    <property type="match status" value="1"/>
</dbReference>
<dbReference type="SUPFAM" id="SSF51735">
    <property type="entry name" value="NAD(P)-binding Rossmann-fold domains"/>
    <property type="match status" value="1"/>
</dbReference>
<dbReference type="OMA" id="YCGKAVV"/>
<dbReference type="PRINTS" id="PR00081">
    <property type="entry name" value="GDHRDH"/>
</dbReference>
<dbReference type="PANTHER" id="PTHR44147">
    <property type="entry name" value="DEHYDROGENASE/REDUCTASE SDR FAMILY MEMBER 1"/>
    <property type="match status" value="1"/>
</dbReference>
<dbReference type="InParanoid" id="F7B4R7"/>
<dbReference type="GeneTree" id="ENSGT00940000157797"/>
<name>F7B4R7_CIOIN</name>
<reference evidence="1" key="3">
    <citation type="submission" date="2025-09" db="UniProtKB">
        <authorList>
            <consortium name="Ensembl"/>
        </authorList>
    </citation>
    <scope>IDENTIFICATION</scope>
</reference>
<reference evidence="2" key="1">
    <citation type="journal article" date="2002" name="Science">
        <title>The draft genome of Ciona intestinalis: insights into chordate and vertebrate origins.</title>
        <authorList>
            <person name="Dehal P."/>
            <person name="Satou Y."/>
            <person name="Campbell R.K."/>
            <person name="Chapman J."/>
            <person name="Degnan B."/>
            <person name="De Tomaso A."/>
            <person name="Davidson B."/>
            <person name="Di Gregorio A."/>
            <person name="Gelpke M."/>
            <person name="Goodstein D.M."/>
            <person name="Harafuji N."/>
            <person name="Hastings K.E."/>
            <person name="Ho I."/>
            <person name="Hotta K."/>
            <person name="Huang W."/>
            <person name="Kawashima T."/>
            <person name="Lemaire P."/>
            <person name="Martinez D."/>
            <person name="Meinertzhagen I.A."/>
            <person name="Necula S."/>
            <person name="Nonaka M."/>
            <person name="Putnam N."/>
            <person name="Rash S."/>
            <person name="Saiga H."/>
            <person name="Satake M."/>
            <person name="Terry A."/>
            <person name="Yamada L."/>
            <person name="Wang H.G."/>
            <person name="Awazu S."/>
            <person name="Azumi K."/>
            <person name="Boore J."/>
            <person name="Branno M."/>
            <person name="Chin-Bow S."/>
            <person name="DeSantis R."/>
            <person name="Doyle S."/>
            <person name="Francino P."/>
            <person name="Keys D.N."/>
            <person name="Haga S."/>
            <person name="Hayashi H."/>
            <person name="Hino K."/>
            <person name="Imai K.S."/>
            <person name="Inaba K."/>
            <person name="Kano S."/>
            <person name="Kobayashi K."/>
            <person name="Kobayashi M."/>
            <person name="Lee B.I."/>
            <person name="Makabe K.W."/>
            <person name="Manohar C."/>
            <person name="Matassi G."/>
            <person name="Medina M."/>
            <person name="Mochizuki Y."/>
            <person name="Mount S."/>
            <person name="Morishita T."/>
            <person name="Miura S."/>
            <person name="Nakayama A."/>
            <person name="Nishizaka S."/>
            <person name="Nomoto H."/>
            <person name="Ohta F."/>
            <person name="Oishi K."/>
            <person name="Rigoutsos I."/>
            <person name="Sano M."/>
            <person name="Sasaki A."/>
            <person name="Sasakura Y."/>
            <person name="Shoguchi E."/>
            <person name="Shin-i T."/>
            <person name="Spagnuolo A."/>
            <person name="Stainier D."/>
            <person name="Suzuki M.M."/>
            <person name="Tassy O."/>
            <person name="Takatori N."/>
            <person name="Tokuoka M."/>
            <person name="Yagi K."/>
            <person name="Yoshizaki F."/>
            <person name="Wada S."/>
            <person name="Zhang C."/>
            <person name="Hyatt P.D."/>
            <person name="Larimer F."/>
            <person name="Detter C."/>
            <person name="Doggett N."/>
            <person name="Glavina T."/>
            <person name="Hawkins T."/>
            <person name="Richardson P."/>
            <person name="Lucas S."/>
            <person name="Kohara Y."/>
            <person name="Levine M."/>
            <person name="Satoh N."/>
            <person name="Rokhsar D.S."/>
        </authorList>
    </citation>
    <scope>NUCLEOTIDE SEQUENCE [LARGE SCALE GENOMIC DNA]</scope>
</reference>
<organism evidence="1 2">
    <name type="scientific">Ciona intestinalis</name>
    <name type="common">Transparent sea squirt</name>
    <name type="synonym">Ascidia intestinalis</name>
    <dbReference type="NCBI Taxonomy" id="7719"/>
    <lineage>
        <taxon>Eukaryota</taxon>
        <taxon>Metazoa</taxon>
        <taxon>Chordata</taxon>
        <taxon>Tunicata</taxon>
        <taxon>Ascidiacea</taxon>
        <taxon>Phlebobranchia</taxon>
        <taxon>Cionidae</taxon>
        <taxon>Ciona</taxon>
    </lineage>
</organism>